<gene>
    <name evidence="1" type="ORF">AWC35_22745</name>
</gene>
<dbReference type="AlphaFoldDB" id="A0A250B6Y1"/>
<sequence>MIALTPTLSQREREPIARAVKHVALFNKAQRLKRTPDDPLSLWEKARVRVQELKRALVSSLSLWERARVSIQELKRTPAGSLSLWERVRVRGP</sequence>
<reference evidence="1 2" key="1">
    <citation type="submission" date="2016-01" db="EMBL/GenBank/DDBJ databases">
        <authorList>
            <person name="Oliw E.H."/>
        </authorList>
    </citation>
    <scope>NUCLEOTIDE SEQUENCE [LARGE SCALE GENOMIC DNA]</scope>
    <source>
        <strain evidence="1 2">FRB97</strain>
    </source>
</reference>
<keyword evidence="2" id="KW-1185">Reference proteome</keyword>
<dbReference type="EMBL" id="CP014136">
    <property type="protein sequence ID" value="ATA21924.1"/>
    <property type="molecule type" value="Genomic_DNA"/>
</dbReference>
<proteinExistence type="predicted"/>
<evidence type="ECO:0000313" key="2">
    <source>
        <dbReference type="Proteomes" id="UP000217182"/>
    </source>
</evidence>
<dbReference type="KEGG" id="gqu:AWC35_22745"/>
<name>A0A250B6Y1_9GAMM</name>
<accession>A0A250B6Y1</accession>
<evidence type="ECO:0000313" key="1">
    <source>
        <dbReference type="EMBL" id="ATA21924.1"/>
    </source>
</evidence>
<protein>
    <submittedName>
        <fullName evidence="1">Uncharacterized protein</fullName>
    </submittedName>
</protein>
<organism evidence="1 2">
    <name type="scientific">Gibbsiella quercinecans</name>
    <dbReference type="NCBI Taxonomy" id="929813"/>
    <lineage>
        <taxon>Bacteria</taxon>
        <taxon>Pseudomonadati</taxon>
        <taxon>Pseudomonadota</taxon>
        <taxon>Gammaproteobacteria</taxon>
        <taxon>Enterobacterales</taxon>
        <taxon>Yersiniaceae</taxon>
        <taxon>Gibbsiella</taxon>
    </lineage>
</organism>
<dbReference type="Proteomes" id="UP000217182">
    <property type="component" value="Chromosome"/>
</dbReference>